<evidence type="ECO:0000256" key="8">
    <source>
        <dbReference type="RuleBase" id="RU003942"/>
    </source>
</evidence>
<accession>A0A1G6KTW8</accession>
<organism evidence="10 11">
    <name type="scientific">Niabella drilacis (strain DSM 25811 / CCM 8410 / CCUG 62505 / LMG 26954 / E90)</name>
    <dbReference type="NCBI Taxonomy" id="1285928"/>
    <lineage>
        <taxon>Bacteria</taxon>
        <taxon>Pseudomonadati</taxon>
        <taxon>Bacteroidota</taxon>
        <taxon>Chitinophagia</taxon>
        <taxon>Chitinophagales</taxon>
        <taxon>Chitinophagaceae</taxon>
        <taxon>Niabella</taxon>
    </lineage>
</organism>
<reference evidence="11" key="1">
    <citation type="submission" date="2016-10" db="EMBL/GenBank/DDBJ databases">
        <authorList>
            <person name="Varghese N."/>
            <person name="Submissions S."/>
        </authorList>
    </citation>
    <scope>NUCLEOTIDE SEQUENCE [LARGE SCALE GENOMIC DNA]</scope>
    <source>
        <strain evidence="11">DSM 25811 / CCM 8410 / LMG 26954 / E90</strain>
    </source>
</reference>
<feature type="transmembrane region" description="Helical" evidence="9">
    <location>
        <begin position="58"/>
        <end position="79"/>
    </location>
</feature>
<evidence type="ECO:0000313" key="10">
    <source>
        <dbReference type="EMBL" id="SDC34520.1"/>
    </source>
</evidence>
<dbReference type="GO" id="GO:0031460">
    <property type="term" value="P:glycine betaine transport"/>
    <property type="evidence" value="ECO:0007669"/>
    <property type="project" value="TreeGrafter"/>
</dbReference>
<name>A0A1G6KTW8_NIADE</name>
<dbReference type="AlphaFoldDB" id="A0A1G6KTW8"/>
<comment type="similarity">
    <text evidence="7 8">Belongs to the drug/metabolite transporter (DMT) superfamily. Small multidrug resistance (SMR) (TC 2.A.7.1) family.</text>
</comment>
<dbReference type="InterPro" id="IPR045324">
    <property type="entry name" value="Small_multidrug_res"/>
</dbReference>
<dbReference type="PANTHER" id="PTHR30561">
    <property type="entry name" value="SMR FAMILY PROTON-DEPENDENT DRUG EFFLUX TRANSPORTER SUGE"/>
    <property type="match status" value="1"/>
</dbReference>
<dbReference type="FunFam" id="1.10.3730.20:FF:000001">
    <property type="entry name" value="Quaternary ammonium compound resistance transporter SugE"/>
    <property type="match status" value="1"/>
</dbReference>
<keyword evidence="6 9" id="KW-0472">Membrane</keyword>
<dbReference type="RefSeq" id="WP_090388737.1">
    <property type="nucleotide sequence ID" value="NZ_FMZO01000002.1"/>
</dbReference>
<evidence type="ECO:0000256" key="6">
    <source>
        <dbReference type="ARBA" id="ARBA00023136"/>
    </source>
</evidence>
<evidence type="ECO:0000256" key="2">
    <source>
        <dbReference type="ARBA" id="ARBA00022448"/>
    </source>
</evidence>
<dbReference type="GO" id="GO:0015297">
    <property type="term" value="F:antiporter activity"/>
    <property type="evidence" value="ECO:0007669"/>
    <property type="project" value="TreeGrafter"/>
</dbReference>
<comment type="subcellular location">
    <subcellularLocation>
        <location evidence="1 8">Cell membrane</location>
        <topology evidence="1 8">Multi-pass membrane protein</topology>
    </subcellularLocation>
</comment>
<dbReference type="STRING" id="1285928.SAMN04487894_102103"/>
<protein>
    <submittedName>
        <fullName evidence="10">Small multidrug resistance pump</fullName>
    </submittedName>
</protein>
<evidence type="ECO:0000256" key="9">
    <source>
        <dbReference type="SAM" id="Phobius"/>
    </source>
</evidence>
<evidence type="ECO:0000256" key="7">
    <source>
        <dbReference type="ARBA" id="ARBA00038032"/>
    </source>
</evidence>
<keyword evidence="4 8" id="KW-0812">Transmembrane</keyword>
<dbReference type="PANTHER" id="PTHR30561:SF1">
    <property type="entry name" value="MULTIDRUG TRANSPORTER EMRE"/>
    <property type="match status" value="1"/>
</dbReference>
<dbReference type="OrthoDB" id="21828at2"/>
<dbReference type="SUPFAM" id="SSF103481">
    <property type="entry name" value="Multidrug resistance efflux transporter EmrE"/>
    <property type="match status" value="1"/>
</dbReference>
<dbReference type="Pfam" id="PF00893">
    <property type="entry name" value="Multi_Drug_Res"/>
    <property type="match status" value="1"/>
</dbReference>
<sequence length="110" mass="11961">MKNYIFLFLAIVFEAIATSMLKTSEQFTKLLPSIITIVCYAGAFYFLSLTLKTIPVGIAYAIWSAVGIVLITLVGMLAFKQIPDLPAIIGLLFIIAGVVIINIFSKTAGR</sequence>
<dbReference type="GO" id="GO:1990961">
    <property type="term" value="P:xenobiotic detoxification by transmembrane export across the plasma membrane"/>
    <property type="evidence" value="ECO:0007669"/>
    <property type="project" value="UniProtKB-ARBA"/>
</dbReference>
<keyword evidence="2" id="KW-0813">Transport</keyword>
<dbReference type="InterPro" id="IPR037185">
    <property type="entry name" value="EmrE-like"/>
</dbReference>
<evidence type="ECO:0000256" key="1">
    <source>
        <dbReference type="ARBA" id="ARBA00004651"/>
    </source>
</evidence>
<dbReference type="EMBL" id="FMZO01000002">
    <property type="protein sequence ID" value="SDC34520.1"/>
    <property type="molecule type" value="Genomic_DNA"/>
</dbReference>
<dbReference type="GO" id="GO:0015199">
    <property type="term" value="F:amino-acid betaine transmembrane transporter activity"/>
    <property type="evidence" value="ECO:0007669"/>
    <property type="project" value="TreeGrafter"/>
</dbReference>
<evidence type="ECO:0000256" key="5">
    <source>
        <dbReference type="ARBA" id="ARBA00022989"/>
    </source>
</evidence>
<dbReference type="GO" id="GO:0005886">
    <property type="term" value="C:plasma membrane"/>
    <property type="evidence" value="ECO:0007669"/>
    <property type="project" value="UniProtKB-SubCell"/>
</dbReference>
<dbReference type="Gene3D" id="1.10.3730.20">
    <property type="match status" value="1"/>
</dbReference>
<feature type="transmembrane region" description="Helical" evidence="9">
    <location>
        <begin position="33"/>
        <end position="51"/>
    </location>
</feature>
<keyword evidence="5 9" id="KW-1133">Transmembrane helix</keyword>
<gene>
    <name evidence="10" type="ORF">SAMN04487894_102103</name>
</gene>
<evidence type="ECO:0000256" key="3">
    <source>
        <dbReference type="ARBA" id="ARBA00022475"/>
    </source>
</evidence>
<feature type="transmembrane region" description="Helical" evidence="9">
    <location>
        <begin position="85"/>
        <end position="104"/>
    </location>
</feature>
<dbReference type="GO" id="GO:0015220">
    <property type="term" value="F:choline transmembrane transporter activity"/>
    <property type="evidence" value="ECO:0007669"/>
    <property type="project" value="TreeGrafter"/>
</dbReference>
<keyword evidence="3" id="KW-1003">Cell membrane</keyword>
<keyword evidence="11" id="KW-1185">Reference proteome</keyword>
<evidence type="ECO:0000313" key="11">
    <source>
        <dbReference type="Proteomes" id="UP000198757"/>
    </source>
</evidence>
<dbReference type="Proteomes" id="UP000198757">
    <property type="component" value="Unassembled WGS sequence"/>
</dbReference>
<evidence type="ECO:0000256" key="4">
    <source>
        <dbReference type="ARBA" id="ARBA00022692"/>
    </source>
</evidence>
<proteinExistence type="inferred from homology"/>
<dbReference type="InterPro" id="IPR000390">
    <property type="entry name" value="Small_drug/metabolite_transptr"/>
</dbReference>